<proteinExistence type="predicted"/>
<dbReference type="PANTHER" id="PTHR46704:SF9">
    <property type="entry name" value="BHLH DOMAIN-CONTAINING PROTEIN"/>
    <property type="match status" value="1"/>
</dbReference>
<dbReference type="OrthoDB" id="6151590at2759"/>
<protein>
    <submittedName>
        <fullName evidence="1">Uncharacterized protein</fullName>
    </submittedName>
</protein>
<dbReference type="Proteomes" id="UP000507470">
    <property type="component" value="Unassembled WGS sequence"/>
</dbReference>
<evidence type="ECO:0000313" key="1">
    <source>
        <dbReference type="EMBL" id="CAC5358832.1"/>
    </source>
</evidence>
<name>A0A6J8A0B5_MYTCO</name>
<reference evidence="1 2" key="1">
    <citation type="submission" date="2020-06" db="EMBL/GenBank/DDBJ databases">
        <authorList>
            <person name="Li R."/>
            <person name="Bekaert M."/>
        </authorList>
    </citation>
    <scope>NUCLEOTIDE SEQUENCE [LARGE SCALE GENOMIC DNA]</scope>
    <source>
        <strain evidence="2">wild</strain>
    </source>
</reference>
<sequence length="296" mass="33199">MEEQAVKANTLSKSIQLGTQNVRHVGQRLQPGNISVPIHDIAQSLGPLKSRILPIFHAFTGCDTVSSSAGRGKKTAWYTWNDFPEVSAAFRKMTDHSSTICRVSILPLLERYVVLLYHRTSESNSVNEARKVLFAHKGSSIESVPPTREALYQHAKRSVYQAGLILIQFLLLHPVLPSPDLYAGRSKAGVLKGGPFSNISELAAGLSINPSWMTRLFTMHCMMEAPRAERFKGRSNRHIDKKYELLNPDVKMFDKGEDIVADRGIMVQEIFTCQDVLVNTPTFFKRKSPTRYKRSG</sequence>
<dbReference type="AlphaFoldDB" id="A0A6J8A0B5"/>
<evidence type="ECO:0000313" key="2">
    <source>
        <dbReference type="Proteomes" id="UP000507470"/>
    </source>
</evidence>
<organism evidence="1 2">
    <name type="scientific">Mytilus coruscus</name>
    <name type="common">Sea mussel</name>
    <dbReference type="NCBI Taxonomy" id="42192"/>
    <lineage>
        <taxon>Eukaryota</taxon>
        <taxon>Metazoa</taxon>
        <taxon>Spiralia</taxon>
        <taxon>Lophotrochozoa</taxon>
        <taxon>Mollusca</taxon>
        <taxon>Bivalvia</taxon>
        <taxon>Autobranchia</taxon>
        <taxon>Pteriomorphia</taxon>
        <taxon>Mytilida</taxon>
        <taxon>Mytiloidea</taxon>
        <taxon>Mytilidae</taxon>
        <taxon>Mytilinae</taxon>
        <taxon>Mytilus</taxon>
    </lineage>
</organism>
<keyword evidence="2" id="KW-1185">Reference proteome</keyword>
<dbReference type="EMBL" id="CACVKT020000402">
    <property type="protein sequence ID" value="CAC5358832.1"/>
    <property type="molecule type" value="Genomic_DNA"/>
</dbReference>
<accession>A0A6J8A0B5</accession>
<dbReference type="PANTHER" id="PTHR46704">
    <property type="entry name" value="CXC DOMAIN-CONTAINING PROTEIN-RELATED"/>
    <property type="match status" value="1"/>
</dbReference>
<gene>
    <name evidence="1" type="ORF">MCOR_1915</name>
</gene>